<dbReference type="InterPro" id="IPR000160">
    <property type="entry name" value="GGDEF_dom"/>
</dbReference>
<dbReference type="SUPFAM" id="SSF55073">
    <property type="entry name" value="Nucleotide cyclase"/>
    <property type="match status" value="1"/>
</dbReference>
<keyword evidence="7" id="KW-1185">Reference proteome</keyword>
<name>A0ABP3WJI5_9GAMM</name>
<dbReference type="PANTHER" id="PTHR45138:SF9">
    <property type="entry name" value="DIGUANYLATE CYCLASE DGCM-RELATED"/>
    <property type="match status" value="1"/>
</dbReference>
<dbReference type="InterPro" id="IPR029787">
    <property type="entry name" value="Nucleotide_cyclase"/>
</dbReference>
<evidence type="ECO:0000313" key="7">
    <source>
        <dbReference type="Proteomes" id="UP001500021"/>
    </source>
</evidence>
<keyword evidence="4" id="KW-1133">Transmembrane helix</keyword>
<organism evidence="6 7">
    <name type="scientific">Colwellia asteriadis</name>
    <dbReference type="NCBI Taxonomy" id="517723"/>
    <lineage>
        <taxon>Bacteria</taxon>
        <taxon>Pseudomonadati</taxon>
        <taxon>Pseudomonadota</taxon>
        <taxon>Gammaproteobacteria</taxon>
        <taxon>Alteromonadales</taxon>
        <taxon>Colwelliaceae</taxon>
        <taxon>Colwellia</taxon>
    </lineage>
</organism>
<evidence type="ECO:0000313" key="6">
    <source>
        <dbReference type="EMBL" id="GAA0822183.1"/>
    </source>
</evidence>
<dbReference type="Pfam" id="PF13181">
    <property type="entry name" value="TPR_8"/>
    <property type="match status" value="1"/>
</dbReference>
<evidence type="ECO:0000256" key="1">
    <source>
        <dbReference type="ARBA" id="ARBA00012528"/>
    </source>
</evidence>
<dbReference type="PROSITE" id="PS50887">
    <property type="entry name" value="GGDEF"/>
    <property type="match status" value="1"/>
</dbReference>
<sequence length="621" mass="71142">MLFCLFFTSNYSIKANAFTINSEWFQEALFKADTLNDKNPLLALEYVRDLLDKHKDSLSPLSQSALLARLAEYHFYLGDLEKSLNHINQFYRLKTDLTNHDGISLLLTHGGVLDELGKPKEAMALYLQAEKNAKESENDVLVGETYAVIANSYLYNHDDSEALKYFHQAYLHIEALDDKLELAYLKIQMSHAYSNVYDYERAISLANEAIEYLNQHQYFFDEVSAHNTLAHTYMKMNAYDDAIESYQRIVELSSVVEGHPIHVAYSGMAKSYLWKGEDVKAQHYFALYKEKRPNSDNPFRKLDDIVLSALIAFSEKDIPLTLSYLQQADDLLATIDKTKVLSWYAKVLNLKAKIAVFNNDYQSAYQYQKDAHELVSSYQNTEREIIRSKYKIMFDTDQALLKNQLLERDNLLDKAALENAEQKQELQTLFIILVSLFALSLTFFIYRQSRTSKVLHKLANTDTLTELANRRYTFSYAEKILEQAKNEQHNFAIIAFDIDHFKKVNDTYGHTTGDIVLKKIATIGNEYVRANDILGRIGGEEFLVVLPNTSATQAYEIAERIRKAIENKPIVVDKHTINISASFGIAELSSSKVTFNQLFNQADIALYQAKDNGRNCIIVAS</sequence>
<keyword evidence="4" id="KW-0812">Transmembrane</keyword>
<evidence type="ECO:0000256" key="2">
    <source>
        <dbReference type="ARBA" id="ARBA00034247"/>
    </source>
</evidence>
<evidence type="ECO:0000256" key="3">
    <source>
        <dbReference type="PROSITE-ProRule" id="PRU00339"/>
    </source>
</evidence>
<gene>
    <name evidence="6" type="ORF">GCM10009111_30100</name>
</gene>
<dbReference type="PROSITE" id="PS50005">
    <property type="entry name" value="TPR"/>
    <property type="match status" value="1"/>
</dbReference>
<dbReference type="InterPro" id="IPR011990">
    <property type="entry name" value="TPR-like_helical_dom_sf"/>
</dbReference>
<dbReference type="Pfam" id="PF00990">
    <property type="entry name" value="GGDEF"/>
    <property type="match status" value="1"/>
</dbReference>
<dbReference type="Gene3D" id="1.25.40.10">
    <property type="entry name" value="Tetratricopeptide repeat domain"/>
    <property type="match status" value="2"/>
</dbReference>
<comment type="catalytic activity">
    <reaction evidence="2">
        <text>2 GTP = 3',3'-c-di-GMP + 2 diphosphate</text>
        <dbReference type="Rhea" id="RHEA:24898"/>
        <dbReference type="ChEBI" id="CHEBI:33019"/>
        <dbReference type="ChEBI" id="CHEBI:37565"/>
        <dbReference type="ChEBI" id="CHEBI:58805"/>
        <dbReference type="EC" id="2.7.7.65"/>
    </reaction>
</comment>
<dbReference type="SMART" id="SM00267">
    <property type="entry name" value="GGDEF"/>
    <property type="match status" value="1"/>
</dbReference>
<comment type="caution">
    <text evidence="6">The sequence shown here is derived from an EMBL/GenBank/DDBJ whole genome shotgun (WGS) entry which is preliminary data.</text>
</comment>
<feature type="repeat" description="TPR" evidence="3">
    <location>
        <begin position="223"/>
        <end position="256"/>
    </location>
</feature>
<dbReference type="CDD" id="cd01949">
    <property type="entry name" value="GGDEF"/>
    <property type="match status" value="1"/>
</dbReference>
<accession>A0ABP3WJI5</accession>
<keyword evidence="3" id="KW-0802">TPR repeat</keyword>
<dbReference type="NCBIfam" id="TIGR00254">
    <property type="entry name" value="GGDEF"/>
    <property type="match status" value="1"/>
</dbReference>
<dbReference type="InterPro" id="IPR050469">
    <property type="entry name" value="Diguanylate_Cyclase"/>
</dbReference>
<feature type="transmembrane region" description="Helical" evidence="4">
    <location>
        <begin position="426"/>
        <end position="446"/>
    </location>
</feature>
<reference evidence="7" key="1">
    <citation type="journal article" date="2019" name="Int. J. Syst. Evol. Microbiol.">
        <title>The Global Catalogue of Microorganisms (GCM) 10K type strain sequencing project: providing services to taxonomists for standard genome sequencing and annotation.</title>
        <authorList>
            <consortium name="The Broad Institute Genomics Platform"/>
            <consortium name="The Broad Institute Genome Sequencing Center for Infectious Disease"/>
            <person name="Wu L."/>
            <person name="Ma J."/>
        </authorList>
    </citation>
    <scope>NUCLEOTIDE SEQUENCE [LARGE SCALE GENOMIC DNA]</scope>
    <source>
        <strain evidence="7">JCM 15608</strain>
    </source>
</reference>
<keyword evidence="4" id="KW-0472">Membrane</keyword>
<dbReference type="EC" id="2.7.7.65" evidence="1"/>
<dbReference type="Proteomes" id="UP001500021">
    <property type="component" value="Unassembled WGS sequence"/>
</dbReference>
<evidence type="ECO:0000256" key="4">
    <source>
        <dbReference type="SAM" id="Phobius"/>
    </source>
</evidence>
<dbReference type="EMBL" id="BAAAFA010000011">
    <property type="protein sequence ID" value="GAA0822183.1"/>
    <property type="molecule type" value="Genomic_DNA"/>
</dbReference>
<proteinExistence type="predicted"/>
<dbReference type="InterPro" id="IPR019734">
    <property type="entry name" value="TPR_rpt"/>
</dbReference>
<dbReference type="SMART" id="SM00028">
    <property type="entry name" value="TPR"/>
    <property type="match status" value="7"/>
</dbReference>
<feature type="domain" description="GGDEF" evidence="5">
    <location>
        <begin position="489"/>
        <end position="621"/>
    </location>
</feature>
<dbReference type="SUPFAM" id="SSF48452">
    <property type="entry name" value="TPR-like"/>
    <property type="match status" value="2"/>
</dbReference>
<dbReference type="PANTHER" id="PTHR45138">
    <property type="entry name" value="REGULATORY COMPONENTS OF SENSORY TRANSDUCTION SYSTEM"/>
    <property type="match status" value="1"/>
</dbReference>
<protein>
    <recommendedName>
        <fullName evidence="1">diguanylate cyclase</fullName>
        <ecNumber evidence="1">2.7.7.65</ecNumber>
    </recommendedName>
</protein>
<dbReference type="Gene3D" id="3.30.70.270">
    <property type="match status" value="1"/>
</dbReference>
<evidence type="ECO:0000259" key="5">
    <source>
        <dbReference type="PROSITE" id="PS50887"/>
    </source>
</evidence>
<dbReference type="InterPro" id="IPR043128">
    <property type="entry name" value="Rev_trsase/Diguanyl_cyclase"/>
</dbReference>